<keyword evidence="3" id="KW-1185">Reference proteome</keyword>
<evidence type="ECO:0000313" key="3">
    <source>
        <dbReference type="Proteomes" id="UP000256970"/>
    </source>
</evidence>
<feature type="region of interest" description="Disordered" evidence="1">
    <location>
        <begin position="326"/>
        <end position="348"/>
    </location>
</feature>
<evidence type="ECO:0000256" key="1">
    <source>
        <dbReference type="SAM" id="MobiDB-lite"/>
    </source>
</evidence>
<organism evidence="2 3">
    <name type="scientific">Tetradesmus obliquus</name>
    <name type="common">Green alga</name>
    <name type="synonym">Acutodesmus obliquus</name>
    <dbReference type="NCBI Taxonomy" id="3088"/>
    <lineage>
        <taxon>Eukaryota</taxon>
        <taxon>Viridiplantae</taxon>
        <taxon>Chlorophyta</taxon>
        <taxon>core chlorophytes</taxon>
        <taxon>Chlorophyceae</taxon>
        <taxon>CS clade</taxon>
        <taxon>Sphaeropleales</taxon>
        <taxon>Scenedesmaceae</taxon>
        <taxon>Tetradesmus</taxon>
    </lineage>
</organism>
<feature type="compositionally biased region" description="Acidic residues" evidence="1">
    <location>
        <begin position="339"/>
        <end position="348"/>
    </location>
</feature>
<sequence length="348" mass="38054">MQSRIRSGAEASTSCKAHTYSNGLIKRPVPSRINKRFVHAVRQAVSDDDRSGDQTYQKATSVPDFVPVVEPGTDWREFRARLVASSRAASPAAAAEPATTSSSSSSAPEGAWATTRSSFNQLEWAHELSKPEAGCLLLAHPYMFRERQTYFYQAVILLLDHGPDGSYGIILNRPTQYKVSQIKSTVHELLSLFSDNRLYMGGDCGDTAMVVLTHRDDIEGVTQVTEGVYHHNVHGAAAAVAAGAAEPADFRFFAQYAGWAPGQLEEECKSGVWFCTAASPALTLNAELSNGRAMWHAVLQVMGGDHARVSDIVSEVERRDLRAATARLQQQQQGMPEQEVSEAEQDQQ</sequence>
<feature type="compositionally biased region" description="Low complexity" evidence="1">
    <location>
        <begin position="89"/>
        <end position="109"/>
    </location>
</feature>
<dbReference type="EMBL" id="FNXT01000184">
    <property type="protein sequence ID" value="SZX61933.1"/>
    <property type="molecule type" value="Genomic_DNA"/>
</dbReference>
<dbReference type="PANTHER" id="PTHR31984">
    <property type="entry name" value="TRANSPORTER, PUTATIVE (DUF179)-RELATED"/>
    <property type="match status" value="1"/>
</dbReference>
<evidence type="ECO:0000313" key="2">
    <source>
        <dbReference type="EMBL" id="SZX61933.1"/>
    </source>
</evidence>
<proteinExistence type="predicted"/>
<accession>A0A383VAG3</accession>
<feature type="region of interest" description="Disordered" evidence="1">
    <location>
        <begin position="89"/>
        <end position="110"/>
    </location>
</feature>
<dbReference type="Gene3D" id="3.40.1740.10">
    <property type="entry name" value="VC0467-like"/>
    <property type="match status" value="1"/>
</dbReference>
<gene>
    <name evidence="2" type="ORF">BQ4739_LOCUS2485</name>
</gene>
<reference evidence="2 3" key="1">
    <citation type="submission" date="2016-10" db="EMBL/GenBank/DDBJ databases">
        <authorList>
            <person name="Cai Z."/>
        </authorList>
    </citation>
    <scope>NUCLEOTIDE SEQUENCE [LARGE SCALE GENOMIC DNA]</scope>
</reference>
<dbReference type="STRING" id="3088.A0A383VAG3"/>
<dbReference type="AlphaFoldDB" id="A0A383VAG3"/>
<dbReference type="InterPro" id="IPR003774">
    <property type="entry name" value="AlgH-like"/>
</dbReference>
<protein>
    <submittedName>
        <fullName evidence="2">Uncharacterized protein</fullName>
    </submittedName>
</protein>
<name>A0A383VAG3_TETOB</name>
<dbReference type="Proteomes" id="UP000256970">
    <property type="component" value="Unassembled WGS sequence"/>
</dbReference>
<dbReference type="Pfam" id="PF02622">
    <property type="entry name" value="DUF179"/>
    <property type="match status" value="1"/>
</dbReference>
<dbReference type="PANTHER" id="PTHR31984:SF17">
    <property type="entry name" value="TRANSCRIPTIONAL REGULATOR"/>
    <property type="match status" value="1"/>
</dbReference>
<dbReference type="SUPFAM" id="SSF143456">
    <property type="entry name" value="VC0467-like"/>
    <property type="match status" value="1"/>
</dbReference>